<dbReference type="OrthoDB" id="40579at2759"/>
<evidence type="ECO:0000313" key="2">
    <source>
        <dbReference type="EMBL" id="OCL11804.1"/>
    </source>
</evidence>
<dbReference type="InterPro" id="IPR036047">
    <property type="entry name" value="F-box-like_dom_sf"/>
</dbReference>
<name>A0A8E2JW43_9PEZI</name>
<accession>A0A8E2JW43</accession>
<dbReference type="EMBL" id="KV748986">
    <property type="protein sequence ID" value="OCL11804.1"/>
    <property type="molecule type" value="Genomic_DNA"/>
</dbReference>
<dbReference type="PROSITE" id="PS50181">
    <property type="entry name" value="FBOX"/>
    <property type="match status" value="1"/>
</dbReference>
<gene>
    <name evidence="2" type="ORF">AOQ84DRAFT_313255</name>
</gene>
<dbReference type="AlphaFoldDB" id="A0A8E2JW43"/>
<dbReference type="SUPFAM" id="SSF81383">
    <property type="entry name" value="F-box domain"/>
    <property type="match status" value="1"/>
</dbReference>
<keyword evidence="3" id="KW-1185">Reference proteome</keyword>
<feature type="domain" description="F-box" evidence="1">
    <location>
        <begin position="314"/>
        <end position="358"/>
    </location>
</feature>
<sequence>MGYSEVRCRLCGVSFNIGRIRRPGEPQSEGWTSVTGPDGFALASGKYTSCTIEDGYQIAVRKPKCWMEHERDEALINLVDNVEGEDEDDSDYYEHVAGPNCKNESGYKGYLITAKEMKGCNTLQCLVRKGSNWRPEPDDQDFELQNNYFLTGISDHMPSRDIDSPKLIPARHGVDRAQADDIPCIHMYDNEVAMPFHTACFDIFMRLSRLRFGHIDINGLMSWYNLEGEWLSVGTFPHDPNVRRSASQWWEHKTGLEYLATNPIFIPRLGPSLRSAIQDSPSFNTRAGAFSLPEFPSIYRSSSNSRTTSSEASQDFFQALPVELRMEVIGYLGSKEIANLRLATRAFRQLPIYLWHRLLREEMPWLWEVWSNDVPYIWTTISAASLKEEKAAREAIDQELTTLRTVIRQEIPEMVEAWIQAEQDLVAGRPNSLLDSQAAALKTLVYSLPVANTNWYQLYTDITRHWSDLKGLHNRRRIWKAVEEIIRRIRMYREQGKVED</sequence>
<organism evidence="2 3">
    <name type="scientific">Glonium stellatum</name>
    <dbReference type="NCBI Taxonomy" id="574774"/>
    <lineage>
        <taxon>Eukaryota</taxon>
        <taxon>Fungi</taxon>
        <taxon>Dikarya</taxon>
        <taxon>Ascomycota</taxon>
        <taxon>Pezizomycotina</taxon>
        <taxon>Dothideomycetes</taxon>
        <taxon>Pleosporomycetidae</taxon>
        <taxon>Gloniales</taxon>
        <taxon>Gloniaceae</taxon>
        <taxon>Glonium</taxon>
    </lineage>
</organism>
<reference evidence="2 3" key="1">
    <citation type="journal article" date="2016" name="Nat. Commun.">
        <title>Ectomycorrhizal ecology is imprinted in the genome of the dominant symbiotic fungus Cenococcum geophilum.</title>
        <authorList>
            <consortium name="DOE Joint Genome Institute"/>
            <person name="Peter M."/>
            <person name="Kohler A."/>
            <person name="Ohm R.A."/>
            <person name="Kuo A."/>
            <person name="Krutzmann J."/>
            <person name="Morin E."/>
            <person name="Arend M."/>
            <person name="Barry K.W."/>
            <person name="Binder M."/>
            <person name="Choi C."/>
            <person name="Clum A."/>
            <person name="Copeland A."/>
            <person name="Grisel N."/>
            <person name="Haridas S."/>
            <person name="Kipfer T."/>
            <person name="LaButti K."/>
            <person name="Lindquist E."/>
            <person name="Lipzen A."/>
            <person name="Maire R."/>
            <person name="Meier B."/>
            <person name="Mihaltcheva S."/>
            <person name="Molinier V."/>
            <person name="Murat C."/>
            <person name="Poggeler S."/>
            <person name="Quandt C.A."/>
            <person name="Sperisen C."/>
            <person name="Tritt A."/>
            <person name="Tisserant E."/>
            <person name="Crous P.W."/>
            <person name="Henrissat B."/>
            <person name="Nehls U."/>
            <person name="Egli S."/>
            <person name="Spatafora J.W."/>
            <person name="Grigoriev I.V."/>
            <person name="Martin F.M."/>
        </authorList>
    </citation>
    <scope>NUCLEOTIDE SEQUENCE [LARGE SCALE GENOMIC DNA]</scope>
    <source>
        <strain evidence="2 3">CBS 207.34</strain>
    </source>
</reference>
<evidence type="ECO:0000259" key="1">
    <source>
        <dbReference type="PROSITE" id="PS50181"/>
    </source>
</evidence>
<proteinExistence type="predicted"/>
<dbReference type="InterPro" id="IPR001810">
    <property type="entry name" value="F-box_dom"/>
</dbReference>
<dbReference type="Proteomes" id="UP000250140">
    <property type="component" value="Unassembled WGS sequence"/>
</dbReference>
<protein>
    <recommendedName>
        <fullName evidence="1">F-box domain-containing protein</fullName>
    </recommendedName>
</protein>
<evidence type="ECO:0000313" key="3">
    <source>
        <dbReference type="Proteomes" id="UP000250140"/>
    </source>
</evidence>